<dbReference type="InterPro" id="IPR039634">
    <property type="entry name" value="Bul1-like"/>
</dbReference>
<dbReference type="Pfam" id="PF04426">
    <property type="entry name" value="Bul1_C"/>
    <property type="match status" value="2"/>
</dbReference>
<evidence type="ECO:0000259" key="1">
    <source>
        <dbReference type="Pfam" id="PF04425"/>
    </source>
</evidence>
<dbReference type="OrthoDB" id="4007955at2759"/>
<dbReference type="InterPro" id="IPR022794">
    <property type="entry name" value="Bul1_C"/>
</dbReference>
<dbReference type="HOGENOM" id="CLU_022027_0_0_1"/>
<feature type="domain" description="Bul1 C-terminal" evidence="2">
    <location>
        <begin position="692"/>
        <end position="742"/>
    </location>
</feature>
<dbReference type="RefSeq" id="XP_002548994.1">
    <property type="nucleotide sequence ID" value="XM_002548948.1"/>
</dbReference>
<reference evidence="3 4" key="1">
    <citation type="journal article" date="2009" name="Nature">
        <title>Evolution of pathogenicity and sexual reproduction in eight Candida genomes.</title>
        <authorList>
            <person name="Butler G."/>
            <person name="Rasmussen M.D."/>
            <person name="Lin M.F."/>
            <person name="Santos M.A."/>
            <person name="Sakthikumar S."/>
            <person name="Munro C.A."/>
            <person name="Rheinbay E."/>
            <person name="Grabherr M."/>
            <person name="Forche A."/>
            <person name="Reedy J.L."/>
            <person name="Agrafioti I."/>
            <person name="Arnaud M.B."/>
            <person name="Bates S."/>
            <person name="Brown A.J."/>
            <person name="Brunke S."/>
            <person name="Costanzo M.C."/>
            <person name="Fitzpatrick D.A."/>
            <person name="de Groot P.W."/>
            <person name="Harris D."/>
            <person name="Hoyer L.L."/>
            <person name="Hube B."/>
            <person name="Klis F.M."/>
            <person name="Kodira C."/>
            <person name="Lennard N."/>
            <person name="Logue M.E."/>
            <person name="Martin R."/>
            <person name="Neiman A.M."/>
            <person name="Nikolaou E."/>
            <person name="Quail M.A."/>
            <person name="Quinn J."/>
            <person name="Santos M.C."/>
            <person name="Schmitzberger F.F."/>
            <person name="Sherlock G."/>
            <person name="Shah P."/>
            <person name="Silverstein K.A."/>
            <person name="Skrzypek M.S."/>
            <person name="Soll D."/>
            <person name="Staggs R."/>
            <person name="Stansfield I."/>
            <person name="Stumpf M.P."/>
            <person name="Sudbery P.E."/>
            <person name="Srikantha T."/>
            <person name="Zeng Q."/>
            <person name="Berman J."/>
            <person name="Berriman M."/>
            <person name="Heitman J."/>
            <person name="Gow N.A."/>
            <person name="Lorenz M.C."/>
            <person name="Birren B.W."/>
            <person name="Kellis M."/>
            <person name="Cuomo C.A."/>
        </authorList>
    </citation>
    <scope>NUCLEOTIDE SEQUENCE [LARGE SCALE GENOMIC DNA]</scope>
    <source>
        <strain evidence="4">ATCC MYA-3404 / T1</strain>
    </source>
</reference>
<dbReference type="PANTHER" id="PTHR31904">
    <property type="entry name" value="BYPASS OF STOP CODON PROTEIN 5-RELATED"/>
    <property type="match status" value="1"/>
</dbReference>
<evidence type="ECO:0000313" key="3">
    <source>
        <dbReference type="EMBL" id="EER32866.1"/>
    </source>
</evidence>
<evidence type="ECO:0000313" key="4">
    <source>
        <dbReference type="Proteomes" id="UP000002037"/>
    </source>
</evidence>
<sequence length="744" mass="84617">MSSSKPSIDDTLGNILPSYGMFTSTVGMNVNVPEVTENYDIQPPTYIPSSSTATSDSTSLATTSHVSSAFNELSMGSSRTSVSGSVAERGSTSSTLEGIDENGSFIIADENTGSWRETILDNVHRLPNMTFESHKISEAVNLEVYFTKDVGVPGKKPELIQPEIYEYKQGDFLNGYILIKNTSDKPIPYEMFYLLFEGNFMIANKSDVSDRVPIKIRKFLEMFDFSASWNEGTVTRFANETVIDHNACTKAIDPIDGTRLCFGLKKVIQPGVTYKRYFNFKIPNNLLDSECNDHGLSKHVDLPPTLGLSRWEVAHYPERAMNKIKDFSMINTSVSYGVMARFIGRKSTWEADFGKINTTADDTRIINSKGDEYIILKELTNHFRVIQKTATPTDNERLMKLLENKLMYNNMISRIKEKIDQGNQLIKSIENGDYTGSIDIGKQLTETELELAKCSQLYRPRNLRDAKFNPDKKEYYETFLPLTKKSITGTKNFGTLRMATPKQEYCVCYVPPVRFRNQSIDRLTPSWKFEVPLDLSIKLPSLSSKSSPQLPTIKSISAEFVNLTIKSEKLAIPIEFNHDLIFNKVNTGEFTDRDLFNTNITKQFRKYSNELYKIVQQLGTENFRIERQLVDDLKAMCNLEDRSLNMPVRDFKVNGIPFKKDSIRWEINQESANASINLGINLESMILKGEPNVNETSKSYDRFTLVPDFQSCFMSRMYYIRLTVHLSNGSFSNIKVPVRIQKVL</sequence>
<dbReference type="InterPro" id="IPR007519">
    <property type="entry name" value="Bul1_N"/>
</dbReference>
<evidence type="ECO:0000259" key="2">
    <source>
        <dbReference type="Pfam" id="PF04426"/>
    </source>
</evidence>
<dbReference type="VEuPathDB" id="FungiDB:CTRG_03291"/>
<proteinExistence type="predicted"/>
<feature type="domain" description="Bul1 C-terminal" evidence="2">
    <location>
        <begin position="534"/>
        <end position="646"/>
    </location>
</feature>
<dbReference type="eggNOG" id="ENOG502QSAC">
    <property type="taxonomic scope" value="Eukaryota"/>
</dbReference>
<keyword evidence="4" id="KW-1185">Reference proteome</keyword>
<dbReference type="PANTHER" id="PTHR31904:SF1">
    <property type="entry name" value="BYPASS OF STOP CODON PROTEIN 5-RELATED"/>
    <property type="match status" value="1"/>
</dbReference>
<name>C5MB49_CANTT</name>
<feature type="domain" description="Bul1 N-terminal" evidence="1">
    <location>
        <begin position="8"/>
        <end position="442"/>
    </location>
</feature>
<accession>C5MB49</accession>
<dbReference type="Proteomes" id="UP000002037">
    <property type="component" value="Unassembled WGS sequence"/>
</dbReference>
<gene>
    <name evidence="3" type="ORF">CTRG_03291</name>
</gene>
<evidence type="ECO:0008006" key="5">
    <source>
        <dbReference type="Google" id="ProtNLM"/>
    </source>
</evidence>
<dbReference type="STRING" id="294747.C5MB49"/>
<dbReference type="AlphaFoldDB" id="C5MB49"/>
<dbReference type="Pfam" id="PF04425">
    <property type="entry name" value="Bul1_N"/>
    <property type="match status" value="1"/>
</dbReference>
<protein>
    <recommendedName>
        <fullName evidence="5">Bul1 N-terminal domain-containing protein</fullName>
    </recommendedName>
</protein>
<dbReference type="GeneID" id="8300246"/>
<dbReference type="EMBL" id="GG692398">
    <property type="protein sequence ID" value="EER32866.1"/>
    <property type="molecule type" value="Genomic_DNA"/>
</dbReference>
<organism evidence="3 4">
    <name type="scientific">Candida tropicalis (strain ATCC MYA-3404 / T1)</name>
    <name type="common">Yeast</name>
    <dbReference type="NCBI Taxonomy" id="294747"/>
    <lineage>
        <taxon>Eukaryota</taxon>
        <taxon>Fungi</taxon>
        <taxon>Dikarya</taxon>
        <taxon>Ascomycota</taxon>
        <taxon>Saccharomycotina</taxon>
        <taxon>Pichiomycetes</taxon>
        <taxon>Debaryomycetaceae</taxon>
        <taxon>Candida/Lodderomyces clade</taxon>
        <taxon>Candida</taxon>
    </lineage>
</organism>
<dbReference type="KEGG" id="ctp:CTRG_03291"/>